<reference evidence="6 7" key="1">
    <citation type="journal article" date="2015" name="Genome Announc.">
        <title>Draft Genome Sequences of Marine Isolates of Thalassomonas viridans and Thalassomonas actiniarum.</title>
        <authorList>
            <person name="Olonade I."/>
            <person name="van Zyl L.J."/>
            <person name="Trindade M."/>
        </authorList>
    </citation>
    <scope>NUCLEOTIDE SEQUENCE [LARGE SCALE GENOMIC DNA]</scope>
    <source>
        <strain evidence="6 7">A5K-106</strain>
    </source>
</reference>
<dbReference type="SUPFAM" id="SSF141371">
    <property type="entry name" value="PilZ domain-like"/>
    <property type="match status" value="2"/>
</dbReference>
<evidence type="ECO:0000256" key="3">
    <source>
        <dbReference type="ARBA" id="ARBA00023143"/>
    </source>
</evidence>
<dbReference type="Gene3D" id="2.40.10.220">
    <property type="entry name" value="predicted glycosyltransferase like domains"/>
    <property type="match status" value="1"/>
</dbReference>
<keyword evidence="7" id="KW-1185">Reference proteome</keyword>
<dbReference type="Proteomes" id="UP000032568">
    <property type="component" value="Chromosome"/>
</dbReference>
<keyword evidence="6" id="KW-0966">Cell projection</keyword>
<evidence type="ECO:0000313" key="6">
    <source>
        <dbReference type="EMBL" id="WDE00850.1"/>
    </source>
</evidence>
<dbReference type="RefSeq" id="WP_044832461.1">
    <property type="nucleotide sequence ID" value="NZ_CP059735.1"/>
</dbReference>
<reference evidence="6 7" key="2">
    <citation type="journal article" date="2022" name="Mar. Drugs">
        <title>Bioassay-Guided Fractionation Leads to the Detection of Cholic Acid Generated by the Rare Thalassomonas sp.</title>
        <authorList>
            <person name="Pheiffer F."/>
            <person name="Schneider Y.K."/>
            <person name="Hansen E.H."/>
            <person name="Andersen J.H."/>
            <person name="Isaksson J."/>
            <person name="Busche T."/>
            <person name="R C."/>
            <person name="Kalinowski J."/>
            <person name="Zyl L.V."/>
            <person name="Trindade M."/>
        </authorList>
    </citation>
    <scope>NUCLEOTIDE SEQUENCE [LARGE SCALE GENOMIC DNA]</scope>
    <source>
        <strain evidence="6 7">A5K-106</strain>
    </source>
</reference>
<dbReference type="InterPro" id="IPR009875">
    <property type="entry name" value="PilZ_domain"/>
</dbReference>
<sequence>MNIATLSGEKGLLLLPVNAHVVLNIHLSAALNEKLKSVYIGKQPKSALLFQMPAKVKHAALLQEGHIATVRAVSMEGEGAILAFNTTILRFYSPPFAMIATTIPDKVQLKLIRNEPRFKLEMTAEVARQACKVQGWLEDISCNGCCFCCPLLPQELKSDRVTILLKESETSQQYQLVGRVKNYRNVKNYDYIGISFEDNSKEMIQQLLQSIILKGSRDF</sequence>
<name>A0AAE9YTC4_9GAMM</name>
<keyword evidence="1" id="KW-0973">c-di-GMP</keyword>
<dbReference type="Pfam" id="PF12945">
    <property type="entry name" value="PilZNR"/>
    <property type="match status" value="1"/>
</dbReference>
<dbReference type="KEGG" id="tact:SG35_009565"/>
<evidence type="ECO:0000256" key="1">
    <source>
        <dbReference type="ARBA" id="ARBA00022636"/>
    </source>
</evidence>
<keyword evidence="3" id="KW-0975">Bacterial flagellum</keyword>
<dbReference type="GO" id="GO:0035438">
    <property type="term" value="F:cyclic-di-GMP binding"/>
    <property type="evidence" value="ECO:0007669"/>
    <property type="project" value="InterPro"/>
</dbReference>
<keyword evidence="6" id="KW-0969">Cilium</keyword>
<organism evidence="6 7">
    <name type="scientific">Thalassomonas actiniarum</name>
    <dbReference type="NCBI Taxonomy" id="485447"/>
    <lineage>
        <taxon>Bacteria</taxon>
        <taxon>Pseudomonadati</taxon>
        <taxon>Pseudomonadota</taxon>
        <taxon>Gammaproteobacteria</taxon>
        <taxon>Alteromonadales</taxon>
        <taxon>Colwelliaceae</taxon>
        <taxon>Thalassomonas</taxon>
    </lineage>
</organism>
<dbReference type="Gene3D" id="2.30.110.10">
    <property type="entry name" value="Electron Transport, Fmn-binding Protein, Chain A"/>
    <property type="match status" value="1"/>
</dbReference>
<feature type="domain" description="PilZ" evidence="4">
    <location>
        <begin position="113"/>
        <end position="211"/>
    </location>
</feature>
<dbReference type="InterPro" id="IPR009926">
    <property type="entry name" value="T3SS_YcgR_PilZN"/>
</dbReference>
<keyword evidence="6" id="KW-0282">Flagellum</keyword>
<keyword evidence="2" id="KW-0547">Nucleotide-binding</keyword>
<dbReference type="Pfam" id="PF07238">
    <property type="entry name" value="PilZ"/>
    <property type="match status" value="1"/>
</dbReference>
<gene>
    <name evidence="6" type="ORF">SG35_009565</name>
</gene>
<evidence type="ECO:0000259" key="4">
    <source>
        <dbReference type="Pfam" id="PF07238"/>
    </source>
</evidence>
<evidence type="ECO:0000256" key="2">
    <source>
        <dbReference type="ARBA" id="ARBA00022741"/>
    </source>
</evidence>
<accession>A0AAE9YTC4</accession>
<protein>
    <submittedName>
        <fullName evidence="6">Flagellar brake protein</fullName>
    </submittedName>
</protein>
<dbReference type="InterPro" id="IPR012349">
    <property type="entry name" value="Split_barrel_FMN-bd"/>
</dbReference>
<feature type="domain" description="Type III secretion system flagellar brake protein YcgR PilZN" evidence="5">
    <location>
        <begin position="25"/>
        <end position="104"/>
    </location>
</feature>
<evidence type="ECO:0000259" key="5">
    <source>
        <dbReference type="Pfam" id="PF12945"/>
    </source>
</evidence>
<evidence type="ECO:0000313" key="7">
    <source>
        <dbReference type="Proteomes" id="UP000032568"/>
    </source>
</evidence>
<dbReference type="AlphaFoldDB" id="A0AAE9YTC4"/>
<dbReference type="EMBL" id="CP059735">
    <property type="protein sequence ID" value="WDE00850.1"/>
    <property type="molecule type" value="Genomic_DNA"/>
</dbReference>
<proteinExistence type="predicted"/>